<dbReference type="GO" id="GO:0046556">
    <property type="term" value="F:alpha-L-arabinofuranosidase activity"/>
    <property type="evidence" value="ECO:0007669"/>
    <property type="project" value="TreeGrafter"/>
</dbReference>
<organism evidence="4 5">
    <name type="scientific">Bacteroides faecis</name>
    <dbReference type="NCBI Taxonomy" id="674529"/>
    <lineage>
        <taxon>Bacteria</taxon>
        <taxon>Pseudomonadati</taxon>
        <taxon>Bacteroidota</taxon>
        <taxon>Bacteroidia</taxon>
        <taxon>Bacteroidales</taxon>
        <taxon>Bacteroidaceae</taxon>
        <taxon>Bacteroides</taxon>
    </lineage>
</organism>
<dbReference type="GO" id="GO:0045493">
    <property type="term" value="P:xylan catabolic process"/>
    <property type="evidence" value="ECO:0007669"/>
    <property type="project" value="InterPro"/>
</dbReference>
<dbReference type="PANTHER" id="PTHR42721:SF3">
    <property type="entry name" value="BETA-D-XYLOSIDASE 5-RELATED"/>
    <property type="match status" value="1"/>
</dbReference>
<evidence type="ECO:0000259" key="3">
    <source>
        <dbReference type="Pfam" id="PF01915"/>
    </source>
</evidence>
<dbReference type="EMBL" id="JANUTS010000003">
    <property type="protein sequence ID" value="MCS2795075.1"/>
    <property type="molecule type" value="Genomic_DNA"/>
</dbReference>
<dbReference type="InterPro" id="IPR044993">
    <property type="entry name" value="BXL"/>
</dbReference>
<dbReference type="GO" id="GO:0009044">
    <property type="term" value="F:xylan 1,4-beta-xylosidase activity"/>
    <property type="evidence" value="ECO:0007669"/>
    <property type="project" value="InterPro"/>
</dbReference>
<dbReference type="InterPro" id="IPR002772">
    <property type="entry name" value="Glyco_hydro_3_C"/>
</dbReference>
<evidence type="ECO:0000313" key="5">
    <source>
        <dbReference type="Proteomes" id="UP001204548"/>
    </source>
</evidence>
<evidence type="ECO:0000256" key="1">
    <source>
        <dbReference type="ARBA" id="ARBA00005336"/>
    </source>
</evidence>
<dbReference type="RefSeq" id="WP_258991011.1">
    <property type="nucleotide sequence ID" value="NZ_JANUTS010000003.1"/>
</dbReference>
<proteinExistence type="inferred from homology"/>
<gene>
    <name evidence="4" type="ORF">NXW97_24305</name>
</gene>
<comment type="similarity">
    <text evidence="1">Belongs to the glycosyl hydrolase 3 family.</text>
</comment>
<dbReference type="GO" id="GO:0031222">
    <property type="term" value="P:arabinan catabolic process"/>
    <property type="evidence" value="ECO:0007669"/>
    <property type="project" value="TreeGrafter"/>
</dbReference>
<dbReference type="InterPro" id="IPR036881">
    <property type="entry name" value="Glyco_hydro_3_C_sf"/>
</dbReference>
<dbReference type="Proteomes" id="UP001204548">
    <property type="component" value="Unassembled WGS sequence"/>
</dbReference>
<evidence type="ECO:0000313" key="4">
    <source>
        <dbReference type="EMBL" id="MCS2795075.1"/>
    </source>
</evidence>
<evidence type="ECO:0000256" key="2">
    <source>
        <dbReference type="ARBA" id="ARBA00022801"/>
    </source>
</evidence>
<accession>A0AAW5P3H3</accession>
<protein>
    <submittedName>
        <fullName evidence="4">Glycoside hydrolase family 3 C-terminal domain-containing protein</fullName>
    </submittedName>
</protein>
<dbReference type="Gene3D" id="3.40.50.1700">
    <property type="entry name" value="Glycoside hydrolase family 3 C-terminal domain"/>
    <property type="match status" value="1"/>
</dbReference>
<dbReference type="AlphaFoldDB" id="A0AAW5P3H3"/>
<comment type="caution">
    <text evidence="4">The sequence shown here is derived from an EMBL/GenBank/DDBJ whole genome shotgun (WGS) entry which is preliminary data.</text>
</comment>
<reference evidence="4" key="1">
    <citation type="submission" date="2022-08" db="EMBL/GenBank/DDBJ databases">
        <title>Genome Sequencing of Bacteroides fragilis Group Isolates with Nanopore Technology.</title>
        <authorList>
            <person name="Tisza M.J."/>
            <person name="Smith D."/>
            <person name="Dekker J.P."/>
        </authorList>
    </citation>
    <scope>NUCLEOTIDE SEQUENCE</scope>
    <source>
        <strain evidence="4">BFG-351</strain>
    </source>
</reference>
<keyword evidence="2 4" id="KW-0378">Hydrolase</keyword>
<sequence>MVSHRYKASVVWQAKKVKVNYAQGCSIASLDQSGIEEAVRAAQQSDVALLFVGSSSTAFVRHSNASSTSGEGIDLSGVELTGAQEELIEAVCATGKPVVLILVAGKPFAIPFAKKMSLLF</sequence>
<dbReference type="Pfam" id="PF01915">
    <property type="entry name" value="Glyco_hydro_3_C"/>
    <property type="match status" value="1"/>
</dbReference>
<dbReference type="SUPFAM" id="SSF52279">
    <property type="entry name" value="Beta-D-glucan exohydrolase, C-terminal domain"/>
    <property type="match status" value="1"/>
</dbReference>
<feature type="domain" description="Glycoside hydrolase family 3 C-terminal" evidence="3">
    <location>
        <begin position="19"/>
        <end position="112"/>
    </location>
</feature>
<dbReference type="PANTHER" id="PTHR42721">
    <property type="entry name" value="SUGAR HYDROLASE-RELATED"/>
    <property type="match status" value="1"/>
</dbReference>
<name>A0AAW5P3H3_9BACE</name>